<feature type="compositionally biased region" description="Low complexity" evidence="1">
    <location>
        <begin position="1404"/>
        <end position="1416"/>
    </location>
</feature>
<sequence>MAINTARARELVSRIATDHGHLGEEVYQRMDPETRRKVEEAFLKKDLMIGSSVITLAKNLYTKEVRFIFELLQNADDNQFTHAKAQGKDAYVVFRVYRDRIVVECNEDGFTEANLRAICNVGKSSKLGAQGYIGEKGIGFKSVFKVAWKVWIQSGSFSFGFKHRPGDSGMGMISPEWQSTDEVLPSALTRMTFYLHDEGDPDARAEQQRNIETQLRDLRPEMLLFLKNLKVVEVHLHDNNGKELTSSTLSCSTLHNGQITLHTTRAENGSTQRTDQHYFVSRSEATRLPPSENREYSAEEHETAAFAKAEIVLAFPLSKKSTPVIAPQQIYAFLPIRHVGLNFLIHTDFVTVANREDIVVESPRNKKLRSALSSALISAMTRMCGKSDKLRFQWMQYLPDQKRPLTEPFWKTFTDEVRETLADNPLLVDRVSSRMHTLKQLRRLTPDMLDESGAPLLEDLHRPQNVYPASDYTADNLSLLTHYGLGKMSMEDVIIRIAADLERPLSKMRNPNIGHDWHSRVANLLIKMQAASVPMRTLKDHFRGVSILPLSDGSWTKPDNNDVYFPTTTDGLEIPSGLGLKLIDLEAAAHQGRYRLFQALGVTVIDSEAVRGMILETLSSTRARLLDRSASFGFLHFLYRTHPADTHITPYKAICLFKSTTGHCIPSQEDVYFPDDNGKYSPAKLGVPGVTYIHSYYLDRPQLPSGRGGDSRKMTWRQWLRECIGIRQHLRLATPSGKSCSPEVAHVAASMPEKFLGLLQSIWQEGDHKSEELLDELRETQVICEGGQKVALKNAILPLPPLKQICARYTDNIDGVPFLKLESAVTDGDTKWQFLDDLFVLREDELQLYLNILDVVAEVASKEVRPASICDLYASIQKSFESSFDPHGDEDIIRDFFETSKVLFVPVSEGCFWSTLDEDFLTGGPSDMKGKYSIDSIYAERYGRTGVADMQALSVFFRDTLEIPPYTWRDILGEVRHIRYKQEELDSDHVQHIRVQYERLRDEWPKLSDAEVVELRSTSQSEELVLASVANEDEGWYKAANCIWSPTTKGVRGKPNLATQYDETLENFFVNQLGVQRLSLLMVIDDLAAAHRSGATVDDVKGQLYTLNELLRTAERPEEATLQRLLASRIFPVRYPTGEVELRDAGTEFVIVDRQQLGRLFRDKVKTLDFSMSEVHAMDQLIRGTRLEHRFLSRKVAENATLQSGIDFPLSEARYDISAKAHALTRIAATFRSPRFEAGPGDLYDLLRRSQTRETDGISSTLSLHMDGRKTAVHLEESEVYINDSSGSNLKFYIPHDEASLDVCIQHALPLKLAQWLMTDPDSDVDSVSNTGTVRVGDDVVAAMTALINAKLASVSRVLEKLGIIDIDLPNDDSNIASEPPLVNAPAPNSDLNTLPPTLVGPSTPTQAGAPAPATPESAVSSSASTVGIFTPPARTDTSPFRFNFTASPAPEISFDYFTQLSDPAGGDLEHYIQVLSHVICAGRTICFPSANAQLDSPNRRGHLSPLDHATQTRFWDASTPGARDFKVGAAGELFVFTLLCSLRFPEPLPSFTVGNWTSSIRRLAQAHPDYAEMAPWDGREEISDLQYQDATGCLTELLVREGHLRDADRWGGRRDIEYFFEVKSTAGGWDVPFYMSGTQYEKMRQCTRENSVYIIFRVYHLLSDMIDVKLYVDPLELQRQGKLTFKTDGKFTVTAKS</sequence>
<evidence type="ECO:0008006" key="4">
    <source>
        <dbReference type="Google" id="ProtNLM"/>
    </source>
</evidence>
<organism evidence="2 3">
    <name type="scientific">Immersiella caudata</name>
    <dbReference type="NCBI Taxonomy" id="314043"/>
    <lineage>
        <taxon>Eukaryota</taxon>
        <taxon>Fungi</taxon>
        <taxon>Dikarya</taxon>
        <taxon>Ascomycota</taxon>
        <taxon>Pezizomycotina</taxon>
        <taxon>Sordariomycetes</taxon>
        <taxon>Sordariomycetidae</taxon>
        <taxon>Sordariales</taxon>
        <taxon>Lasiosphaeriaceae</taxon>
        <taxon>Immersiella</taxon>
    </lineage>
</organism>
<reference evidence="2" key="1">
    <citation type="submission" date="2023-06" db="EMBL/GenBank/DDBJ databases">
        <title>Genome-scale phylogeny and comparative genomics of the fungal order Sordariales.</title>
        <authorList>
            <consortium name="Lawrence Berkeley National Laboratory"/>
            <person name="Hensen N."/>
            <person name="Bonometti L."/>
            <person name="Westerberg I."/>
            <person name="Brannstrom I.O."/>
            <person name="Guillou S."/>
            <person name="Cros-Aarteil S."/>
            <person name="Calhoun S."/>
            <person name="Haridas S."/>
            <person name="Kuo A."/>
            <person name="Mondo S."/>
            <person name="Pangilinan J."/>
            <person name="Riley R."/>
            <person name="Labutti K."/>
            <person name="Andreopoulos B."/>
            <person name="Lipzen A."/>
            <person name="Chen C."/>
            <person name="Yanf M."/>
            <person name="Daum C."/>
            <person name="Ng V."/>
            <person name="Clum A."/>
            <person name="Steindorff A."/>
            <person name="Ohm R."/>
            <person name="Martin F."/>
            <person name="Silar P."/>
            <person name="Natvig D."/>
            <person name="Lalanne C."/>
            <person name="Gautier V."/>
            <person name="Ament-Velasquez S.L."/>
            <person name="Kruys A."/>
            <person name="Hutchinson M.I."/>
            <person name="Powell A.J."/>
            <person name="Barry K."/>
            <person name="Miller A.N."/>
            <person name="Grigoriev I.V."/>
            <person name="Debuchy R."/>
            <person name="Gladieux P."/>
            <person name="Thoren M.H."/>
            <person name="Johannesson H."/>
        </authorList>
    </citation>
    <scope>NUCLEOTIDE SEQUENCE</scope>
    <source>
        <strain evidence="2">CBS 606.72</strain>
    </source>
</reference>
<protein>
    <recommendedName>
        <fullName evidence="4">Protein NO VEIN C-terminal domain-containing protein</fullName>
    </recommendedName>
</protein>
<dbReference type="InterPro" id="IPR052957">
    <property type="entry name" value="Auxin_embryo_med"/>
</dbReference>
<accession>A0AA39W9X2</accession>
<dbReference type="PANTHER" id="PTHR32387">
    <property type="entry name" value="WU:FJ29H11"/>
    <property type="match status" value="1"/>
</dbReference>
<dbReference type="SUPFAM" id="SSF55874">
    <property type="entry name" value="ATPase domain of HSP90 chaperone/DNA topoisomerase II/histidine kinase"/>
    <property type="match status" value="1"/>
</dbReference>
<dbReference type="PANTHER" id="PTHR32387:SF0">
    <property type="entry name" value="PROTEIN NO VEIN"/>
    <property type="match status" value="1"/>
</dbReference>
<dbReference type="Gene3D" id="3.30.565.10">
    <property type="entry name" value="Histidine kinase-like ATPase, C-terminal domain"/>
    <property type="match status" value="1"/>
</dbReference>
<evidence type="ECO:0000256" key="1">
    <source>
        <dbReference type="SAM" id="MobiDB-lite"/>
    </source>
</evidence>
<gene>
    <name evidence="2" type="ORF">B0T14DRAFT_487161</name>
</gene>
<dbReference type="EMBL" id="JAULSU010000007">
    <property type="protein sequence ID" value="KAK0610737.1"/>
    <property type="molecule type" value="Genomic_DNA"/>
</dbReference>
<dbReference type="InterPro" id="IPR036890">
    <property type="entry name" value="HATPase_C_sf"/>
</dbReference>
<dbReference type="Proteomes" id="UP001175000">
    <property type="component" value="Unassembled WGS sequence"/>
</dbReference>
<proteinExistence type="predicted"/>
<feature type="region of interest" description="Disordered" evidence="1">
    <location>
        <begin position="1378"/>
        <end position="1425"/>
    </location>
</feature>
<comment type="caution">
    <text evidence="2">The sequence shown here is derived from an EMBL/GenBank/DDBJ whole genome shotgun (WGS) entry which is preliminary data.</text>
</comment>
<name>A0AA39W9X2_9PEZI</name>
<evidence type="ECO:0000313" key="2">
    <source>
        <dbReference type="EMBL" id="KAK0610737.1"/>
    </source>
</evidence>
<dbReference type="NCBIfam" id="NF047352">
    <property type="entry name" value="P_loop_sacsin"/>
    <property type="match status" value="1"/>
</dbReference>
<evidence type="ECO:0000313" key="3">
    <source>
        <dbReference type="Proteomes" id="UP001175000"/>
    </source>
</evidence>
<keyword evidence="3" id="KW-1185">Reference proteome</keyword>